<dbReference type="PROSITE" id="PS51855">
    <property type="entry name" value="MGS"/>
    <property type="match status" value="1"/>
</dbReference>
<keyword evidence="6 10" id="KW-0378">Hydrolase</keyword>
<dbReference type="Gene3D" id="3.40.140.20">
    <property type="match status" value="2"/>
</dbReference>
<dbReference type="SUPFAM" id="SSF52335">
    <property type="entry name" value="Methylglyoxal synthase-like"/>
    <property type="match status" value="1"/>
</dbReference>
<dbReference type="GO" id="GO:0004643">
    <property type="term" value="F:phosphoribosylaminoimidazolecarboxamide formyltransferase activity"/>
    <property type="evidence" value="ECO:0007669"/>
    <property type="project" value="UniProtKB-UniRule"/>
</dbReference>
<evidence type="ECO:0000256" key="6">
    <source>
        <dbReference type="ARBA" id="ARBA00022801"/>
    </source>
</evidence>
<dbReference type="EMBL" id="ACJM01000008">
    <property type="protein sequence ID" value="EEG77414.1"/>
    <property type="molecule type" value="Genomic_DNA"/>
</dbReference>
<dbReference type="Pfam" id="PF02142">
    <property type="entry name" value="MGS"/>
    <property type="match status" value="1"/>
</dbReference>
<evidence type="ECO:0000256" key="9">
    <source>
        <dbReference type="ARBA" id="ARBA00050687"/>
    </source>
</evidence>
<evidence type="ECO:0000256" key="4">
    <source>
        <dbReference type="ARBA" id="ARBA00022679"/>
    </source>
</evidence>
<comment type="pathway">
    <text evidence="1 10">Purine metabolism; IMP biosynthesis via de novo pathway; IMP from 5-formamido-1-(5-phospho-D-ribosyl)imidazole-4-carboxamide: step 1/1.</text>
</comment>
<accession>C0GHB2</accession>
<dbReference type="InterPro" id="IPR036914">
    <property type="entry name" value="MGS-like_dom_sf"/>
</dbReference>
<dbReference type="NCBIfam" id="TIGR00355">
    <property type="entry name" value="purH"/>
    <property type="match status" value="1"/>
</dbReference>
<evidence type="ECO:0000256" key="1">
    <source>
        <dbReference type="ARBA" id="ARBA00004844"/>
    </source>
</evidence>
<organism evidence="12 13">
    <name type="scientific">Dethiobacter alkaliphilus AHT 1</name>
    <dbReference type="NCBI Taxonomy" id="555088"/>
    <lineage>
        <taxon>Bacteria</taxon>
        <taxon>Bacillati</taxon>
        <taxon>Bacillota</taxon>
        <taxon>Dethiobacteria</taxon>
        <taxon>Dethiobacterales</taxon>
        <taxon>Dethiobacteraceae</taxon>
        <taxon>Dethiobacter</taxon>
    </lineage>
</organism>
<evidence type="ECO:0000256" key="8">
    <source>
        <dbReference type="ARBA" id="ARBA00050488"/>
    </source>
</evidence>
<dbReference type="Proteomes" id="UP000006443">
    <property type="component" value="Unassembled WGS sequence"/>
</dbReference>
<evidence type="ECO:0000256" key="7">
    <source>
        <dbReference type="ARBA" id="ARBA00023268"/>
    </source>
</evidence>
<evidence type="ECO:0000313" key="13">
    <source>
        <dbReference type="Proteomes" id="UP000006443"/>
    </source>
</evidence>
<feature type="domain" description="MGS-like" evidence="11">
    <location>
        <begin position="1"/>
        <end position="145"/>
    </location>
</feature>
<comment type="pathway">
    <text evidence="2 10">Purine metabolism; IMP biosynthesis via de novo pathway; 5-formamido-1-(5-phospho-D-ribosyl)imidazole-4-carboxamide from 5-amino-1-(5-phospho-D-ribosyl)imidazole-4-carboxamide (10-formyl THF route): step 1/1.</text>
</comment>
<dbReference type="FunFam" id="3.40.50.1380:FF:000001">
    <property type="entry name" value="Bifunctional purine biosynthesis protein PurH"/>
    <property type="match status" value="1"/>
</dbReference>
<dbReference type="InterPro" id="IPR002695">
    <property type="entry name" value="PurH-like"/>
</dbReference>
<dbReference type="HAMAP" id="MF_00139">
    <property type="entry name" value="PurH"/>
    <property type="match status" value="1"/>
</dbReference>
<dbReference type="SMART" id="SM00798">
    <property type="entry name" value="AICARFT_IMPCHas"/>
    <property type="match status" value="1"/>
</dbReference>
<dbReference type="eggNOG" id="COG0138">
    <property type="taxonomic scope" value="Bacteria"/>
</dbReference>
<dbReference type="PANTHER" id="PTHR11692:SF0">
    <property type="entry name" value="BIFUNCTIONAL PURINE BIOSYNTHESIS PROTEIN ATIC"/>
    <property type="match status" value="1"/>
</dbReference>
<dbReference type="EC" id="2.1.2.3" evidence="10"/>
<proteinExistence type="inferred from homology"/>
<dbReference type="STRING" id="555088.DealDRAFT_1871"/>
<evidence type="ECO:0000259" key="11">
    <source>
        <dbReference type="PROSITE" id="PS51855"/>
    </source>
</evidence>
<keyword evidence="4 10" id="KW-0808">Transferase</keyword>
<keyword evidence="13" id="KW-1185">Reference proteome</keyword>
<dbReference type="InterPro" id="IPR016193">
    <property type="entry name" value="Cytidine_deaminase-like"/>
</dbReference>
<reference evidence="12 13" key="1">
    <citation type="submission" date="2009-02" db="EMBL/GenBank/DDBJ databases">
        <title>Sequencing of the draft genome and assembly of Dethiobacter alkaliphilus AHT 1.</title>
        <authorList>
            <consortium name="US DOE Joint Genome Institute (JGI-PGF)"/>
            <person name="Lucas S."/>
            <person name="Copeland A."/>
            <person name="Lapidus A."/>
            <person name="Glavina del Rio T."/>
            <person name="Dalin E."/>
            <person name="Tice H."/>
            <person name="Bruce D."/>
            <person name="Goodwin L."/>
            <person name="Pitluck S."/>
            <person name="Larimer F."/>
            <person name="Land M.L."/>
            <person name="Hauser L."/>
            <person name="Muyzer G."/>
        </authorList>
    </citation>
    <scope>NUCLEOTIDE SEQUENCE [LARGE SCALE GENOMIC DNA]</scope>
    <source>
        <strain evidence="12 13">AHT 1</strain>
    </source>
</reference>
<dbReference type="SUPFAM" id="SSF53927">
    <property type="entry name" value="Cytidine deaminase-like"/>
    <property type="match status" value="1"/>
</dbReference>
<dbReference type="GO" id="GO:0006189">
    <property type="term" value="P:'de novo' IMP biosynthetic process"/>
    <property type="evidence" value="ECO:0007669"/>
    <property type="project" value="UniProtKB-UniRule"/>
</dbReference>
<dbReference type="FunFam" id="3.40.140.20:FF:000001">
    <property type="entry name" value="Bifunctional purine biosynthesis protein PurH"/>
    <property type="match status" value="1"/>
</dbReference>
<sequence>MTKLALLSVSDKTGLVDFAKGLVEQGFTIISTGGTKKALADADVPVKSVSDITGFPEILDGRVKTLHPKVHGGILARRDLNEHLEQMQEHGIGSIELVAVNLYPFAQTVAKPDATLEQAIENIDIGGPTMVRSAAKNFKHVAIVVNPGRYDDVLAEMREKGSLSDDTRFKLAVEAFSHTAEYDAMISGWLYKQIPDAPLFPETLALPYSKVQDLRYGENPQQKAAFYREANAAPGTVASAKQLHGKAMSFNNINDLNAAWELVQEFNEPAAVAVKHANPCGVAVANNVYDAYALAFEADPVSIFGGIVALNRTLDAKTAEKMSEIFLEVVIAPDFDEDALAVLTKKKDIRVLQAPLPEVREKLDVKKVSGGILVQELDDETVHSAGWGAVTNEKPSLQQIQDMIFGMKVVKHVKSNAIVLVKNGQTIGIGAGQMNRVGAARIAIEQAGDKAKGSVLASDAFFPFRDTVDEAAKAGVKGIVQPGGSMKDQESTQACDEHRIAMMMTGTRYFKH</sequence>
<evidence type="ECO:0000256" key="3">
    <source>
        <dbReference type="ARBA" id="ARBA00007667"/>
    </source>
</evidence>
<dbReference type="GO" id="GO:0003937">
    <property type="term" value="F:IMP cyclohydrolase activity"/>
    <property type="evidence" value="ECO:0007669"/>
    <property type="project" value="UniProtKB-UniRule"/>
</dbReference>
<name>C0GHB2_DETAL</name>
<keyword evidence="7 10" id="KW-0511">Multifunctional enzyme</keyword>
<keyword evidence="5 10" id="KW-0658">Purine biosynthesis</keyword>
<evidence type="ECO:0000256" key="5">
    <source>
        <dbReference type="ARBA" id="ARBA00022755"/>
    </source>
</evidence>
<comment type="caution">
    <text evidence="12">The sequence shown here is derived from an EMBL/GenBank/DDBJ whole genome shotgun (WGS) entry which is preliminary data.</text>
</comment>
<dbReference type="UniPathway" id="UPA00074">
    <property type="reaction ID" value="UER00133"/>
</dbReference>
<gene>
    <name evidence="10" type="primary">purH</name>
    <name evidence="12" type="ORF">DealDRAFT_1871</name>
</gene>
<evidence type="ECO:0000313" key="12">
    <source>
        <dbReference type="EMBL" id="EEG77414.1"/>
    </source>
</evidence>
<comment type="similarity">
    <text evidence="3 10">Belongs to the PurH family.</text>
</comment>
<evidence type="ECO:0000256" key="10">
    <source>
        <dbReference type="HAMAP-Rule" id="MF_00139"/>
    </source>
</evidence>
<dbReference type="EC" id="3.5.4.10" evidence="10"/>
<dbReference type="FunFam" id="3.40.140.20:FF:000002">
    <property type="entry name" value="Bifunctional purine biosynthesis protein PurH"/>
    <property type="match status" value="1"/>
</dbReference>
<dbReference type="InterPro" id="IPR024051">
    <property type="entry name" value="AICAR_Tfase_dup_dom_sf"/>
</dbReference>
<evidence type="ECO:0000256" key="2">
    <source>
        <dbReference type="ARBA" id="ARBA00004954"/>
    </source>
</evidence>
<dbReference type="CDD" id="cd01421">
    <property type="entry name" value="IMPCH"/>
    <property type="match status" value="1"/>
</dbReference>
<dbReference type="RefSeq" id="WP_008516832.1">
    <property type="nucleotide sequence ID" value="NZ_ACJM01000008.1"/>
</dbReference>
<dbReference type="PIRSF" id="PIRSF000414">
    <property type="entry name" value="AICARFT_IMPCHas"/>
    <property type="match status" value="1"/>
</dbReference>
<dbReference type="Pfam" id="PF01808">
    <property type="entry name" value="AICARFT_IMPCHas"/>
    <property type="match status" value="1"/>
</dbReference>
<dbReference type="NCBIfam" id="NF002049">
    <property type="entry name" value="PRK00881.1"/>
    <property type="match status" value="1"/>
</dbReference>
<dbReference type="SMART" id="SM00851">
    <property type="entry name" value="MGS"/>
    <property type="match status" value="1"/>
</dbReference>
<dbReference type="Gene3D" id="3.40.50.1380">
    <property type="entry name" value="Methylglyoxal synthase-like domain"/>
    <property type="match status" value="1"/>
</dbReference>
<dbReference type="OrthoDB" id="9802065at2"/>
<protein>
    <recommendedName>
        <fullName evidence="10">Bifunctional purine biosynthesis protein PurH</fullName>
    </recommendedName>
    <domain>
        <recommendedName>
            <fullName evidence="10">Phosphoribosylaminoimidazolecarboxamide formyltransferase</fullName>
            <ecNumber evidence="10">2.1.2.3</ecNumber>
        </recommendedName>
        <alternativeName>
            <fullName evidence="10">AICAR transformylase</fullName>
        </alternativeName>
    </domain>
    <domain>
        <recommendedName>
            <fullName evidence="10">IMP cyclohydrolase</fullName>
            <ecNumber evidence="10">3.5.4.10</ecNumber>
        </recommendedName>
        <alternativeName>
            <fullName evidence="10">ATIC</fullName>
        </alternativeName>
        <alternativeName>
            <fullName evidence="10">IMP synthase</fullName>
        </alternativeName>
        <alternativeName>
            <fullName evidence="10">Inosinicase</fullName>
        </alternativeName>
    </domain>
</protein>
<dbReference type="PANTHER" id="PTHR11692">
    <property type="entry name" value="BIFUNCTIONAL PURINE BIOSYNTHESIS PROTEIN PURH"/>
    <property type="match status" value="1"/>
</dbReference>
<dbReference type="InterPro" id="IPR011607">
    <property type="entry name" value="MGS-like_dom"/>
</dbReference>
<comment type="catalytic activity">
    <reaction evidence="9 10">
        <text>IMP + H2O = 5-formamido-1-(5-phospho-D-ribosyl)imidazole-4-carboxamide</text>
        <dbReference type="Rhea" id="RHEA:18445"/>
        <dbReference type="ChEBI" id="CHEBI:15377"/>
        <dbReference type="ChEBI" id="CHEBI:58053"/>
        <dbReference type="ChEBI" id="CHEBI:58467"/>
        <dbReference type="EC" id="3.5.4.10"/>
    </reaction>
</comment>
<dbReference type="AlphaFoldDB" id="C0GHB2"/>
<comment type="catalytic activity">
    <reaction evidence="8 10">
        <text>(6R)-10-formyltetrahydrofolate + 5-amino-1-(5-phospho-beta-D-ribosyl)imidazole-4-carboxamide = 5-formamido-1-(5-phospho-D-ribosyl)imidazole-4-carboxamide + (6S)-5,6,7,8-tetrahydrofolate</text>
        <dbReference type="Rhea" id="RHEA:22192"/>
        <dbReference type="ChEBI" id="CHEBI:57453"/>
        <dbReference type="ChEBI" id="CHEBI:58467"/>
        <dbReference type="ChEBI" id="CHEBI:58475"/>
        <dbReference type="ChEBI" id="CHEBI:195366"/>
        <dbReference type="EC" id="2.1.2.3"/>
    </reaction>
</comment>
<dbReference type="GO" id="GO:0005829">
    <property type="term" value="C:cytosol"/>
    <property type="evidence" value="ECO:0007669"/>
    <property type="project" value="TreeGrafter"/>
</dbReference>
<comment type="domain">
    <text evidence="10">The IMP cyclohydrolase activity resides in the N-terminal region.</text>
</comment>